<protein>
    <submittedName>
        <fullName evidence="3">EamA-like transporter family protein</fullName>
    </submittedName>
</protein>
<organism evidence="3 4">
    <name type="scientific">Lacipirellula limnantheis</name>
    <dbReference type="NCBI Taxonomy" id="2528024"/>
    <lineage>
        <taxon>Bacteria</taxon>
        <taxon>Pseudomonadati</taxon>
        <taxon>Planctomycetota</taxon>
        <taxon>Planctomycetia</taxon>
        <taxon>Pirellulales</taxon>
        <taxon>Lacipirellulaceae</taxon>
        <taxon>Lacipirellula</taxon>
    </lineage>
</organism>
<evidence type="ECO:0000313" key="3">
    <source>
        <dbReference type="EMBL" id="QDT76067.1"/>
    </source>
</evidence>
<feature type="domain" description="EamA" evidence="2">
    <location>
        <begin position="8"/>
        <end position="139"/>
    </location>
</feature>
<feature type="transmembrane region" description="Helical" evidence="1">
    <location>
        <begin position="242"/>
        <end position="260"/>
    </location>
</feature>
<feature type="transmembrane region" description="Helical" evidence="1">
    <location>
        <begin position="211"/>
        <end position="230"/>
    </location>
</feature>
<dbReference type="PANTHER" id="PTHR22911">
    <property type="entry name" value="ACYL-MALONYL CONDENSING ENZYME-RELATED"/>
    <property type="match status" value="1"/>
</dbReference>
<evidence type="ECO:0000313" key="4">
    <source>
        <dbReference type="Proteomes" id="UP000317909"/>
    </source>
</evidence>
<keyword evidence="1" id="KW-0812">Transmembrane</keyword>
<dbReference type="InterPro" id="IPR000620">
    <property type="entry name" value="EamA_dom"/>
</dbReference>
<dbReference type="InterPro" id="IPR037185">
    <property type="entry name" value="EmrE-like"/>
</dbReference>
<dbReference type="Pfam" id="PF00892">
    <property type="entry name" value="EamA"/>
    <property type="match status" value="2"/>
</dbReference>
<dbReference type="OrthoDB" id="9150437at2"/>
<name>A0A517U612_9BACT</name>
<dbReference type="PANTHER" id="PTHR22911:SF102">
    <property type="entry name" value="MEMBRANE PROTEIN"/>
    <property type="match status" value="1"/>
</dbReference>
<feature type="domain" description="EamA" evidence="2">
    <location>
        <begin position="153"/>
        <end position="282"/>
    </location>
</feature>
<feature type="transmembrane region" description="Helical" evidence="1">
    <location>
        <begin position="96"/>
        <end position="117"/>
    </location>
</feature>
<dbReference type="AlphaFoldDB" id="A0A517U612"/>
<reference evidence="3 4" key="1">
    <citation type="submission" date="2019-02" db="EMBL/GenBank/DDBJ databases">
        <title>Deep-cultivation of Planctomycetes and their phenomic and genomic characterization uncovers novel biology.</title>
        <authorList>
            <person name="Wiegand S."/>
            <person name="Jogler M."/>
            <person name="Boedeker C."/>
            <person name="Pinto D."/>
            <person name="Vollmers J."/>
            <person name="Rivas-Marin E."/>
            <person name="Kohn T."/>
            <person name="Peeters S.H."/>
            <person name="Heuer A."/>
            <person name="Rast P."/>
            <person name="Oberbeckmann S."/>
            <person name="Bunk B."/>
            <person name="Jeske O."/>
            <person name="Meyerdierks A."/>
            <person name="Storesund J.E."/>
            <person name="Kallscheuer N."/>
            <person name="Luecker S."/>
            <person name="Lage O.M."/>
            <person name="Pohl T."/>
            <person name="Merkel B.J."/>
            <person name="Hornburger P."/>
            <person name="Mueller R.-W."/>
            <person name="Bruemmer F."/>
            <person name="Labrenz M."/>
            <person name="Spormann A.M."/>
            <person name="Op den Camp H."/>
            <person name="Overmann J."/>
            <person name="Amann R."/>
            <person name="Jetten M.S.M."/>
            <person name="Mascher T."/>
            <person name="Medema M.H."/>
            <person name="Devos D.P."/>
            <person name="Kaster A.-K."/>
            <person name="Ovreas L."/>
            <person name="Rohde M."/>
            <person name="Galperin M.Y."/>
            <person name="Jogler C."/>
        </authorList>
    </citation>
    <scope>NUCLEOTIDE SEQUENCE [LARGE SCALE GENOMIC DNA]</scope>
    <source>
        <strain evidence="3 4">I41</strain>
    </source>
</reference>
<feature type="transmembrane region" description="Helical" evidence="1">
    <location>
        <begin position="182"/>
        <end position="199"/>
    </location>
</feature>
<dbReference type="Proteomes" id="UP000317909">
    <property type="component" value="Chromosome"/>
</dbReference>
<evidence type="ECO:0000259" key="2">
    <source>
        <dbReference type="Pfam" id="PF00892"/>
    </source>
</evidence>
<dbReference type="GO" id="GO:0016020">
    <property type="term" value="C:membrane"/>
    <property type="evidence" value="ECO:0007669"/>
    <property type="project" value="InterPro"/>
</dbReference>
<evidence type="ECO:0000256" key="1">
    <source>
        <dbReference type="SAM" id="Phobius"/>
    </source>
</evidence>
<keyword evidence="1" id="KW-0472">Membrane</keyword>
<keyword evidence="4" id="KW-1185">Reference proteome</keyword>
<proteinExistence type="predicted"/>
<feature type="transmembrane region" description="Helical" evidence="1">
    <location>
        <begin position="266"/>
        <end position="283"/>
    </location>
</feature>
<dbReference type="KEGG" id="llh:I41_53120"/>
<feature type="transmembrane region" description="Helical" evidence="1">
    <location>
        <begin position="72"/>
        <end position="90"/>
    </location>
</feature>
<feature type="transmembrane region" description="Helical" evidence="1">
    <location>
        <begin position="33"/>
        <end position="52"/>
    </location>
</feature>
<keyword evidence="1" id="KW-1133">Transmembrane helix</keyword>
<feature type="transmembrane region" description="Helical" evidence="1">
    <location>
        <begin position="150"/>
        <end position="170"/>
    </location>
</feature>
<dbReference type="SUPFAM" id="SSF103481">
    <property type="entry name" value="Multidrug resistance efflux transporter EmrE"/>
    <property type="match status" value="2"/>
</dbReference>
<sequence length="333" mass="35358">MSGYRSSLLKVAIATILFGSAPAAIRAVQIDSYALGIWRLSLSTIGMTVILAVQRGKGFSAIGGELRRHWKLLLAVGVCFGLHWLTYFQSIKLASASIGAIGFSTTGVQLPLLGWLFGFGRPRITAMLGVALAMAGSWLCLPVQEPGHDGQLVGLLIGILSGTCYAGLPMLHQRHAHLDNELRTWGMFLFALPVFLAAAPAAEWSMTARDAWLVFHLGVVVTLIGHYLWVQVSTDLPLQLTSVLGYLQLPASLLLNYVLIGEEMTLAMVAGGACIVGGNLLALSGPLRSPAVRAADTPEERAALTEELPGDAALPLAIELEASDPSRHATEAS</sequence>
<dbReference type="RefSeq" id="WP_145435818.1">
    <property type="nucleotide sequence ID" value="NZ_CP036339.1"/>
</dbReference>
<gene>
    <name evidence="3" type="ORF">I41_53120</name>
</gene>
<feature type="transmembrane region" description="Helical" evidence="1">
    <location>
        <begin position="124"/>
        <end position="144"/>
    </location>
</feature>
<accession>A0A517U612</accession>
<dbReference type="EMBL" id="CP036339">
    <property type="protein sequence ID" value="QDT76067.1"/>
    <property type="molecule type" value="Genomic_DNA"/>
</dbReference>